<gene>
    <name evidence="2" type="ORF">ACFO0A_11090</name>
</gene>
<proteinExistence type="predicted"/>
<name>A0ABV8RSH9_9SPHN</name>
<protein>
    <submittedName>
        <fullName evidence="2">VOC family protein</fullName>
    </submittedName>
</protein>
<sequence>MLGTHLPVRQLAFFVADVRAAALAHVAAFGSGPYFVADHVALASSQHRGVERPFDHSSAYGQWGSVMVEFVAQHNPDPSALRDAFPQGPVGGLHHTALFVLDLDASIAAFEEQGMPLAQLSVTQGGTAFAFIDALDRFGHMLELYEPAPLLTGFYEFIASAAEAWDGRDPLRSLG</sequence>
<dbReference type="InterPro" id="IPR029068">
    <property type="entry name" value="Glyas_Bleomycin-R_OHBP_Dase"/>
</dbReference>
<evidence type="ECO:0000259" key="1">
    <source>
        <dbReference type="PROSITE" id="PS51819"/>
    </source>
</evidence>
<dbReference type="RefSeq" id="WP_379539069.1">
    <property type="nucleotide sequence ID" value="NZ_JBHSDR010000006.1"/>
</dbReference>
<accession>A0ABV8RSH9</accession>
<keyword evidence="3" id="KW-1185">Reference proteome</keyword>
<evidence type="ECO:0000313" key="3">
    <source>
        <dbReference type="Proteomes" id="UP001595828"/>
    </source>
</evidence>
<dbReference type="InterPro" id="IPR037523">
    <property type="entry name" value="VOC_core"/>
</dbReference>
<dbReference type="Proteomes" id="UP001595828">
    <property type="component" value="Unassembled WGS sequence"/>
</dbReference>
<comment type="caution">
    <text evidence="2">The sequence shown here is derived from an EMBL/GenBank/DDBJ whole genome shotgun (WGS) entry which is preliminary data.</text>
</comment>
<feature type="domain" description="VOC" evidence="1">
    <location>
        <begin position="7"/>
        <end position="147"/>
    </location>
</feature>
<reference evidence="3" key="1">
    <citation type="journal article" date="2019" name="Int. J. Syst. Evol. Microbiol.">
        <title>The Global Catalogue of Microorganisms (GCM) 10K type strain sequencing project: providing services to taxonomists for standard genome sequencing and annotation.</title>
        <authorList>
            <consortium name="The Broad Institute Genomics Platform"/>
            <consortium name="The Broad Institute Genome Sequencing Center for Infectious Disease"/>
            <person name="Wu L."/>
            <person name="Ma J."/>
        </authorList>
    </citation>
    <scope>NUCLEOTIDE SEQUENCE [LARGE SCALE GENOMIC DNA]</scope>
    <source>
        <strain evidence="3">CGMCC 1.12989</strain>
    </source>
</reference>
<organism evidence="2 3">
    <name type="scientific">Novosphingobium tardum</name>
    <dbReference type="NCBI Taxonomy" id="1538021"/>
    <lineage>
        <taxon>Bacteria</taxon>
        <taxon>Pseudomonadati</taxon>
        <taxon>Pseudomonadota</taxon>
        <taxon>Alphaproteobacteria</taxon>
        <taxon>Sphingomonadales</taxon>
        <taxon>Sphingomonadaceae</taxon>
        <taxon>Novosphingobium</taxon>
    </lineage>
</organism>
<dbReference type="Gene3D" id="3.10.180.10">
    <property type="entry name" value="2,3-Dihydroxybiphenyl 1,2-Dioxygenase, domain 1"/>
    <property type="match status" value="1"/>
</dbReference>
<dbReference type="Pfam" id="PF13669">
    <property type="entry name" value="Glyoxalase_4"/>
    <property type="match status" value="1"/>
</dbReference>
<dbReference type="PROSITE" id="PS51819">
    <property type="entry name" value="VOC"/>
    <property type="match status" value="1"/>
</dbReference>
<dbReference type="SUPFAM" id="SSF54593">
    <property type="entry name" value="Glyoxalase/Bleomycin resistance protein/Dihydroxybiphenyl dioxygenase"/>
    <property type="match status" value="1"/>
</dbReference>
<evidence type="ECO:0000313" key="2">
    <source>
        <dbReference type="EMBL" id="MFC4295600.1"/>
    </source>
</evidence>
<dbReference type="EMBL" id="JBHSDR010000006">
    <property type="protein sequence ID" value="MFC4295600.1"/>
    <property type="molecule type" value="Genomic_DNA"/>
</dbReference>